<name>A0A8S0UK32_OLEEU</name>
<proteinExistence type="predicted"/>
<dbReference type="Proteomes" id="UP000594638">
    <property type="component" value="Unassembled WGS sequence"/>
</dbReference>
<evidence type="ECO:0000313" key="1">
    <source>
        <dbReference type="EMBL" id="CAA3020369.1"/>
    </source>
</evidence>
<reference evidence="1 2" key="1">
    <citation type="submission" date="2019-12" db="EMBL/GenBank/DDBJ databases">
        <authorList>
            <person name="Alioto T."/>
            <person name="Alioto T."/>
            <person name="Gomez Garrido J."/>
        </authorList>
    </citation>
    <scope>NUCLEOTIDE SEQUENCE [LARGE SCALE GENOMIC DNA]</scope>
</reference>
<gene>
    <name evidence="1" type="ORF">OLEA9_A063750</name>
</gene>
<dbReference type="AlphaFoldDB" id="A0A8S0UK32"/>
<evidence type="ECO:0000313" key="2">
    <source>
        <dbReference type="Proteomes" id="UP000594638"/>
    </source>
</evidence>
<dbReference type="Gramene" id="OE9A063750T1">
    <property type="protein sequence ID" value="OE9A063750C1"/>
    <property type="gene ID" value="OE9A063750"/>
</dbReference>
<protein>
    <submittedName>
        <fullName evidence="1">Uncharacterized protein</fullName>
    </submittedName>
</protein>
<organism evidence="1 2">
    <name type="scientific">Olea europaea subsp. europaea</name>
    <dbReference type="NCBI Taxonomy" id="158383"/>
    <lineage>
        <taxon>Eukaryota</taxon>
        <taxon>Viridiplantae</taxon>
        <taxon>Streptophyta</taxon>
        <taxon>Embryophyta</taxon>
        <taxon>Tracheophyta</taxon>
        <taxon>Spermatophyta</taxon>
        <taxon>Magnoliopsida</taxon>
        <taxon>eudicotyledons</taxon>
        <taxon>Gunneridae</taxon>
        <taxon>Pentapetalae</taxon>
        <taxon>asterids</taxon>
        <taxon>lamiids</taxon>
        <taxon>Lamiales</taxon>
        <taxon>Oleaceae</taxon>
        <taxon>Oleeae</taxon>
        <taxon>Olea</taxon>
    </lineage>
</organism>
<dbReference type="EMBL" id="CACTIH010009037">
    <property type="protein sequence ID" value="CAA3020369.1"/>
    <property type="molecule type" value="Genomic_DNA"/>
</dbReference>
<accession>A0A8S0UK32</accession>
<keyword evidence="2" id="KW-1185">Reference proteome</keyword>
<comment type="caution">
    <text evidence="1">The sequence shown here is derived from an EMBL/GenBank/DDBJ whole genome shotgun (WGS) entry which is preliminary data.</text>
</comment>
<sequence length="115" mass="13122">MFATDFASSDGACGSLRCLTDLEKTDDVGAERIWFLLTVGFIQFGDKMLDSGQKEILHFVPFQFQTSVFSFPQFSNPAKCKRTRGCDNDAIPSFQSPDYDSPYFERGRRRLKKQN</sequence>